<protein>
    <submittedName>
        <fullName evidence="3">Uncharacterized protein</fullName>
    </submittedName>
</protein>
<reference evidence="3" key="1">
    <citation type="submission" date="2021-08" db="EMBL/GenBank/DDBJ databases">
        <title>WGS assembly of Ceratopteris richardii.</title>
        <authorList>
            <person name="Marchant D.B."/>
            <person name="Chen G."/>
            <person name="Jenkins J."/>
            <person name="Shu S."/>
            <person name="Leebens-Mack J."/>
            <person name="Grimwood J."/>
            <person name="Schmutz J."/>
            <person name="Soltis P."/>
            <person name="Soltis D."/>
            <person name="Chen Z.-H."/>
        </authorList>
    </citation>
    <scope>NUCLEOTIDE SEQUENCE</scope>
    <source>
        <strain evidence="3">Whitten #5841</strain>
        <tissue evidence="3">Leaf</tissue>
    </source>
</reference>
<evidence type="ECO:0000256" key="1">
    <source>
        <dbReference type="SAM" id="MobiDB-lite"/>
    </source>
</evidence>
<proteinExistence type="predicted"/>
<keyword evidence="2" id="KW-1133">Transmembrane helix</keyword>
<feature type="compositionally biased region" description="Polar residues" evidence="1">
    <location>
        <begin position="1"/>
        <end position="13"/>
    </location>
</feature>
<gene>
    <name evidence="3" type="ORF">KP509_37G025100</name>
</gene>
<dbReference type="Proteomes" id="UP000825935">
    <property type="component" value="Chromosome 37"/>
</dbReference>
<dbReference type="AlphaFoldDB" id="A0A8T2Q782"/>
<comment type="caution">
    <text evidence="3">The sequence shown here is derived from an EMBL/GenBank/DDBJ whole genome shotgun (WGS) entry which is preliminary data.</text>
</comment>
<keyword evidence="4" id="KW-1185">Reference proteome</keyword>
<evidence type="ECO:0000313" key="3">
    <source>
        <dbReference type="EMBL" id="KAH7279579.1"/>
    </source>
</evidence>
<organism evidence="3 4">
    <name type="scientific">Ceratopteris richardii</name>
    <name type="common">Triangle waterfern</name>
    <dbReference type="NCBI Taxonomy" id="49495"/>
    <lineage>
        <taxon>Eukaryota</taxon>
        <taxon>Viridiplantae</taxon>
        <taxon>Streptophyta</taxon>
        <taxon>Embryophyta</taxon>
        <taxon>Tracheophyta</taxon>
        <taxon>Polypodiopsida</taxon>
        <taxon>Polypodiidae</taxon>
        <taxon>Polypodiales</taxon>
        <taxon>Pteridineae</taxon>
        <taxon>Pteridaceae</taxon>
        <taxon>Parkerioideae</taxon>
        <taxon>Ceratopteris</taxon>
    </lineage>
</organism>
<dbReference type="EMBL" id="CM035442">
    <property type="protein sequence ID" value="KAH7279579.1"/>
    <property type="molecule type" value="Genomic_DNA"/>
</dbReference>
<name>A0A8T2Q782_CERRI</name>
<evidence type="ECO:0000313" key="4">
    <source>
        <dbReference type="Proteomes" id="UP000825935"/>
    </source>
</evidence>
<feature type="region of interest" description="Disordered" evidence="1">
    <location>
        <begin position="1"/>
        <end position="72"/>
    </location>
</feature>
<feature type="transmembrane region" description="Helical" evidence="2">
    <location>
        <begin position="79"/>
        <end position="100"/>
    </location>
</feature>
<keyword evidence="2" id="KW-0812">Transmembrane</keyword>
<sequence length="115" mass="11680">MASGNSSKTNPTEESAPGAPQSNQKNSDEAGGSKGGPSPSAEHSTGGQDGHARGSSSNAGGDEVSHKTDGENVGIWRKFVLPVIASGLIVAIAGGAYLAYGKRNKGRKQEQLKDM</sequence>
<keyword evidence="2" id="KW-0472">Membrane</keyword>
<accession>A0A8T2Q782</accession>
<evidence type="ECO:0000256" key="2">
    <source>
        <dbReference type="SAM" id="Phobius"/>
    </source>
</evidence>